<proteinExistence type="predicted"/>
<dbReference type="PATRIC" id="fig|745776.4.peg.1244"/>
<organism evidence="1 2">
    <name type="scientific">Deinococcus gobiensis (strain DSM 21396 / JCM 16679 / CGMCC 1.7299 / I-0)</name>
    <dbReference type="NCBI Taxonomy" id="745776"/>
    <lineage>
        <taxon>Bacteria</taxon>
        <taxon>Thermotogati</taxon>
        <taxon>Deinococcota</taxon>
        <taxon>Deinococci</taxon>
        <taxon>Deinococcales</taxon>
        <taxon>Deinococcaceae</taxon>
        <taxon>Deinococcus</taxon>
    </lineage>
</organism>
<sequence length="216" mass="23481">MLSVGGEVPYTVTFSQGEVVAGGVLDWLGLEALHTCPLSPQRGDFEFESRSITGRPIQAYGPLLSEWARVSDEWERVCRTVGSPSRVFRGEVPLFAEGEGRSVRAAARRSGRPLIDVAAEVAQAVQAGRLEATDTYAWFALVLRPSPAHGKHPITAFLDGQRNLGDIARHSGLGVGEVRRYLLGAIRRGLRFSGSGWVMRDLVWEERSGDPLPASA</sequence>
<name>H8GRT8_DEIGI</name>
<dbReference type="KEGG" id="dgo:DGo_CA1208"/>
<dbReference type="eggNOG" id="ENOG502ZF0Q">
    <property type="taxonomic scope" value="Bacteria"/>
</dbReference>
<accession>H8GRT8</accession>
<protein>
    <submittedName>
        <fullName evidence="1">Protein containing PATAN domain</fullName>
    </submittedName>
</protein>
<reference evidence="1 2" key="1">
    <citation type="journal article" date="2012" name="PLoS ONE">
        <title>Genome sequence and transcriptome analysis of the radioresistant bacterium Deinococcus gobiensis: insights into the extreme environmental adaptations.</title>
        <authorList>
            <person name="Yuan M."/>
            <person name="Chen M."/>
            <person name="Zhang W."/>
            <person name="Lu W."/>
            <person name="Wang J."/>
            <person name="Yang M."/>
            <person name="Zhao P."/>
            <person name="Tang R."/>
            <person name="Li X."/>
            <person name="Hao Y."/>
            <person name="Zhou Z."/>
            <person name="Zhan Y."/>
            <person name="Yu H."/>
            <person name="Teng C."/>
            <person name="Yan Y."/>
            <person name="Ping S."/>
            <person name="Wang Y."/>
            <person name="Lin M."/>
        </authorList>
    </citation>
    <scope>NUCLEOTIDE SEQUENCE [LARGE SCALE GENOMIC DNA]</scope>
    <source>
        <strain evidence="1 2">I-0</strain>
    </source>
</reference>
<dbReference type="EMBL" id="CP002191">
    <property type="protein sequence ID" value="AFD25135.1"/>
    <property type="molecule type" value="Genomic_DNA"/>
</dbReference>
<dbReference type="HOGENOM" id="CLU_1128634_0_0_0"/>
<dbReference type="STRING" id="745776.DGo_CA1208"/>
<keyword evidence="2" id="KW-1185">Reference proteome</keyword>
<dbReference type="AlphaFoldDB" id="H8GRT8"/>
<dbReference type="Proteomes" id="UP000007575">
    <property type="component" value="Chromosome"/>
</dbReference>
<gene>
    <name evidence="1" type="ordered locus">DGo_CA1208</name>
</gene>
<evidence type="ECO:0000313" key="1">
    <source>
        <dbReference type="EMBL" id="AFD25135.1"/>
    </source>
</evidence>
<evidence type="ECO:0000313" key="2">
    <source>
        <dbReference type="Proteomes" id="UP000007575"/>
    </source>
</evidence>